<accession>A0A2J7YZN1</accession>
<dbReference type="EMBL" id="LJIW01000002">
    <property type="protein sequence ID" value="PNG93477.1"/>
    <property type="molecule type" value="Genomic_DNA"/>
</dbReference>
<comment type="caution">
    <text evidence="2">The sequence shown here is derived from an EMBL/GenBank/DDBJ whole genome shotgun (WGS) entry which is preliminary data.</text>
</comment>
<name>A0A2J7YZN1_STRMQ</name>
<feature type="compositionally biased region" description="Basic and acidic residues" evidence="1">
    <location>
        <begin position="81"/>
        <end position="93"/>
    </location>
</feature>
<evidence type="ECO:0000256" key="1">
    <source>
        <dbReference type="SAM" id="MobiDB-lite"/>
    </source>
</evidence>
<evidence type="ECO:0000313" key="2">
    <source>
        <dbReference type="EMBL" id="PNG93477.1"/>
    </source>
</evidence>
<organism evidence="2 3">
    <name type="scientific">Streptomyces malaysiensis</name>
    <dbReference type="NCBI Taxonomy" id="92644"/>
    <lineage>
        <taxon>Bacteria</taxon>
        <taxon>Bacillati</taxon>
        <taxon>Actinomycetota</taxon>
        <taxon>Actinomycetes</taxon>
        <taxon>Kitasatosporales</taxon>
        <taxon>Streptomycetaceae</taxon>
        <taxon>Streptomyces</taxon>
        <taxon>Streptomyces violaceusniger group</taxon>
    </lineage>
</organism>
<evidence type="ECO:0000313" key="3">
    <source>
        <dbReference type="Proteomes" id="UP000236520"/>
    </source>
</evidence>
<dbReference type="Proteomes" id="UP000236520">
    <property type="component" value="Unassembled WGS sequence"/>
</dbReference>
<sequence>MSPHDLLGRGFVWWTRARLVHGESDYWVGLSFGLGVLDSLWLRGSVNFGLLSVSRAVREKFDCEEQRHGWPAGDEYRLPGHHGRGCDVRGERDGDTEEEREAYGVSGAEVVLTVVLEEADRGQDE</sequence>
<feature type="region of interest" description="Disordered" evidence="1">
    <location>
        <begin position="81"/>
        <end position="100"/>
    </location>
</feature>
<protein>
    <submittedName>
        <fullName evidence="2">Uncharacterized protein</fullName>
    </submittedName>
</protein>
<gene>
    <name evidence="2" type="ORF">SMF913_28942</name>
</gene>
<proteinExistence type="predicted"/>
<reference evidence="2 3" key="1">
    <citation type="submission" date="2015-09" db="EMBL/GenBank/DDBJ databases">
        <title>Genome sequence, genome mining and natural product profiling of a biocontrol bacterium Streptomyces malaysiensis F913.</title>
        <authorList>
            <person name="Xu Y."/>
            <person name="Wei J."/>
            <person name="Xie J."/>
            <person name="Li T."/>
            <person name="Zhou Z."/>
        </authorList>
    </citation>
    <scope>NUCLEOTIDE SEQUENCE [LARGE SCALE GENOMIC DNA]</scope>
    <source>
        <strain evidence="2 3">F913</strain>
    </source>
</reference>
<keyword evidence="3" id="KW-1185">Reference proteome</keyword>
<dbReference type="AlphaFoldDB" id="A0A2J7YZN1"/>